<dbReference type="PANTHER" id="PTHR43431:SF7">
    <property type="entry name" value="OXIDOREDUCTASE, SHORT CHAIN DEHYDROGENASE_REDUCTASE FAMILY (AFU_ORTHOLOGUE AFUA_5G14000)"/>
    <property type="match status" value="1"/>
</dbReference>
<gene>
    <name evidence="1" type="ORF">A1353_24730</name>
</gene>
<dbReference type="PANTHER" id="PTHR43431">
    <property type="entry name" value="OXIDOREDUCTASE, SHORT CHAIN DEHYDROGENASE/REDUCTASE FAMILY (AFU_ORTHOLOGUE AFUA_5G14000)"/>
    <property type="match status" value="1"/>
</dbReference>
<evidence type="ECO:0000313" key="1">
    <source>
        <dbReference type="EMBL" id="OAI08861.1"/>
    </source>
</evidence>
<proteinExistence type="predicted"/>
<dbReference type="Gene3D" id="3.40.50.720">
    <property type="entry name" value="NAD(P)-binding Rossmann-like Domain"/>
    <property type="match status" value="1"/>
</dbReference>
<dbReference type="EMBL" id="LUUH01000014">
    <property type="protein sequence ID" value="OAI08861.1"/>
    <property type="molecule type" value="Genomic_DNA"/>
</dbReference>
<reference evidence="1 2" key="1">
    <citation type="submission" date="2016-03" db="EMBL/GenBank/DDBJ databases">
        <authorList>
            <person name="Ploux O."/>
        </authorList>
    </citation>
    <scope>NUCLEOTIDE SEQUENCE [LARGE SCALE GENOMIC DNA]</scope>
    <source>
        <strain evidence="1 2">R-45371</strain>
    </source>
</reference>
<comment type="caution">
    <text evidence="1">The sequence shown here is derived from an EMBL/GenBank/DDBJ whole genome shotgun (WGS) entry which is preliminary data.</text>
</comment>
<sequence>MTTNRMALVLGVGPLQGLGAALARRFAAEGLQVVIAGRSSAKLALVADAIADAGGMAIPVVADATSESDVKRLFEAATAGGRILHIAAYNVDSNLAAPLLETDLAMFTTLWQQNSLGAFLFGREAIKYMLPQQQGSLFFTGATASLRAKPPFTAFAAAKAAVRALAQGMAREFGPQGIHVVHAIIDGVINGERANRHFSRFIAAKGSDGLLQLEAIAQTYWAIHQQHPSAWTHELDLRPFKEPF</sequence>
<protein>
    <submittedName>
        <fullName evidence="1">Glucose 1-dehydrogenase</fullName>
    </submittedName>
</protein>
<evidence type="ECO:0000313" key="2">
    <source>
        <dbReference type="Proteomes" id="UP000077763"/>
    </source>
</evidence>
<dbReference type="Pfam" id="PF00106">
    <property type="entry name" value="adh_short"/>
    <property type="match status" value="1"/>
</dbReference>
<dbReference type="PRINTS" id="PR00081">
    <property type="entry name" value="GDHRDH"/>
</dbReference>
<organism evidence="1 2">
    <name type="scientific">Methylomonas methanica</name>
    <dbReference type="NCBI Taxonomy" id="421"/>
    <lineage>
        <taxon>Bacteria</taxon>
        <taxon>Pseudomonadati</taxon>
        <taxon>Pseudomonadota</taxon>
        <taxon>Gammaproteobacteria</taxon>
        <taxon>Methylococcales</taxon>
        <taxon>Methylococcaceae</taxon>
        <taxon>Methylomonas</taxon>
    </lineage>
</organism>
<dbReference type="Proteomes" id="UP000077763">
    <property type="component" value="Unassembled WGS sequence"/>
</dbReference>
<accession>A0A177MT53</accession>
<dbReference type="RefSeq" id="WP_064035600.1">
    <property type="nucleotide sequence ID" value="NZ_LUUH01000014.1"/>
</dbReference>
<dbReference type="InterPro" id="IPR036291">
    <property type="entry name" value="NAD(P)-bd_dom_sf"/>
</dbReference>
<dbReference type="AlphaFoldDB" id="A0A177MT53"/>
<dbReference type="SUPFAM" id="SSF51735">
    <property type="entry name" value="NAD(P)-binding Rossmann-fold domains"/>
    <property type="match status" value="1"/>
</dbReference>
<dbReference type="InterPro" id="IPR002347">
    <property type="entry name" value="SDR_fam"/>
</dbReference>
<name>A0A177MT53_METMH</name>